<dbReference type="InterPro" id="IPR002774">
    <property type="entry name" value="Flagellin_arc-type"/>
</dbReference>
<keyword evidence="6" id="KW-0966">Cell projection</keyword>
<keyword evidence="5" id="KW-1133">Transmembrane helix</keyword>
<dbReference type="RefSeq" id="WP_278099266.1">
    <property type="nucleotide sequence ID" value="NZ_CP091092.1"/>
</dbReference>
<reference evidence="6" key="1">
    <citation type="submission" date="2022-01" db="EMBL/GenBank/DDBJ databases">
        <title>Complete genome of Methanomicrobium antiquum DSM 21220.</title>
        <authorList>
            <person name="Chen S.-C."/>
            <person name="You Y.-T."/>
            <person name="Zhou Y.-Z."/>
            <person name="Lai M.-C."/>
        </authorList>
    </citation>
    <scope>NUCLEOTIDE SEQUENCE</scope>
    <source>
        <strain evidence="6">DSM 21220</strain>
    </source>
</reference>
<dbReference type="InterPro" id="IPR013373">
    <property type="entry name" value="Flagellin/pilin_N_arc"/>
</dbReference>
<dbReference type="GO" id="GO:0005198">
    <property type="term" value="F:structural molecule activity"/>
    <property type="evidence" value="ECO:0007669"/>
    <property type="project" value="InterPro"/>
</dbReference>
<evidence type="ECO:0000313" key="7">
    <source>
        <dbReference type="Proteomes" id="UP001218895"/>
    </source>
</evidence>
<keyword evidence="7" id="KW-1185">Reference proteome</keyword>
<dbReference type="PANTHER" id="PTHR35903:SF1">
    <property type="entry name" value="FLAGELLIN B1"/>
    <property type="match status" value="1"/>
</dbReference>
<keyword evidence="6" id="KW-0969">Cilium</keyword>
<name>A0AAF0JMD7_9EURY</name>
<dbReference type="Pfam" id="PF01917">
    <property type="entry name" value="Flagellin_arch-type"/>
    <property type="match status" value="1"/>
</dbReference>
<dbReference type="GO" id="GO:0097589">
    <property type="term" value="C:archaeal-type flagellum"/>
    <property type="evidence" value="ECO:0007669"/>
    <property type="project" value="UniProtKB-SubCell"/>
</dbReference>
<keyword evidence="5" id="KW-0472">Membrane</keyword>
<keyword evidence="5" id="KW-0812">Transmembrane</keyword>
<dbReference type="GO" id="GO:0097588">
    <property type="term" value="P:archaeal or bacterial-type flagellum-dependent cell motility"/>
    <property type="evidence" value="ECO:0007669"/>
    <property type="project" value="InterPro"/>
</dbReference>
<accession>A0AAF0JMD7</accession>
<dbReference type="KEGG" id="manq:L1994_09820"/>
<dbReference type="Proteomes" id="UP001218895">
    <property type="component" value="Chromosome"/>
</dbReference>
<evidence type="ECO:0000256" key="5">
    <source>
        <dbReference type="SAM" id="Phobius"/>
    </source>
</evidence>
<dbReference type="EMBL" id="CP091092">
    <property type="protein sequence ID" value="WFN36430.1"/>
    <property type="molecule type" value="Genomic_DNA"/>
</dbReference>
<comment type="function">
    <text evidence="4">Flagellin is the subunit protein which polymerizes to form the filaments of archaeal flagella.</text>
</comment>
<keyword evidence="3 4" id="KW-0974">Archaeal flagellum</keyword>
<dbReference type="GeneID" id="79950696"/>
<evidence type="ECO:0000313" key="6">
    <source>
        <dbReference type="EMBL" id="WFN36430.1"/>
    </source>
</evidence>
<dbReference type="NCBIfam" id="TIGR02537">
    <property type="entry name" value="arch_flag_Nterm"/>
    <property type="match status" value="1"/>
</dbReference>
<organism evidence="6 7">
    <name type="scientific">Methanomicrobium antiquum</name>
    <dbReference type="NCBI Taxonomy" id="487686"/>
    <lineage>
        <taxon>Archaea</taxon>
        <taxon>Methanobacteriati</taxon>
        <taxon>Methanobacteriota</taxon>
        <taxon>Stenosarchaea group</taxon>
        <taxon>Methanomicrobia</taxon>
        <taxon>Methanomicrobiales</taxon>
        <taxon>Methanomicrobiaceae</taxon>
        <taxon>Methanomicrobium</taxon>
    </lineage>
</organism>
<evidence type="ECO:0000256" key="2">
    <source>
        <dbReference type="ARBA" id="ARBA00010256"/>
    </source>
</evidence>
<keyword evidence="6" id="KW-0282">Flagellum</keyword>
<evidence type="ECO:0000256" key="3">
    <source>
        <dbReference type="ARBA" id="ARBA00022440"/>
    </source>
</evidence>
<proteinExistence type="inferred from homology"/>
<feature type="transmembrane region" description="Helical" evidence="5">
    <location>
        <begin position="13"/>
        <end position="38"/>
    </location>
</feature>
<comment type="similarity">
    <text evidence="2 4">Belongs to the archaeal flagellin family.</text>
</comment>
<dbReference type="AlphaFoldDB" id="A0AAF0JMD7"/>
<evidence type="ECO:0000256" key="4">
    <source>
        <dbReference type="RuleBase" id="RU361282"/>
    </source>
</evidence>
<evidence type="ECO:0000256" key="1">
    <source>
        <dbReference type="ARBA" id="ARBA00004618"/>
    </source>
</evidence>
<sequence length="191" mass="20454">MISDSEAFTGLEAAIVLIAFVVVASVFSFAILGAGFYATSQTEGVLHNAVSEAGAMPELLGNVYGHSGGDGINKIQFSLSQSSGGQMIDFSGMVVTWSTPDEVLIIDQNVPLYDEAGITAGCWGIIKRKSQPDYEDNFLDSGEVFTILIHLAPGHELKEGQKFTIEMVSQSTGSFMITRSAPYQFDTVNIL</sequence>
<gene>
    <name evidence="6" type="ORF">L1994_09820</name>
</gene>
<dbReference type="PANTHER" id="PTHR35903">
    <property type="entry name" value="FLAGELLIN B1"/>
    <property type="match status" value="1"/>
</dbReference>
<protein>
    <recommendedName>
        <fullName evidence="4">Flagellin</fullName>
    </recommendedName>
</protein>
<comment type="subcellular location">
    <subcellularLocation>
        <location evidence="1 4">Archaeal flagellum</location>
    </subcellularLocation>
</comment>